<evidence type="ECO:0000256" key="1">
    <source>
        <dbReference type="ARBA" id="ARBA00004651"/>
    </source>
</evidence>
<comment type="subcellular location">
    <subcellularLocation>
        <location evidence="1">Cell membrane</location>
        <topology evidence="1">Multi-pass membrane protein</topology>
    </subcellularLocation>
</comment>
<dbReference type="InterPro" id="IPR036259">
    <property type="entry name" value="MFS_trans_sf"/>
</dbReference>
<evidence type="ECO:0000256" key="2">
    <source>
        <dbReference type="ARBA" id="ARBA00022692"/>
    </source>
</evidence>
<dbReference type="PROSITE" id="PS50850">
    <property type="entry name" value="MFS"/>
    <property type="match status" value="1"/>
</dbReference>
<accession>A0A2T0LXR4</accession>
<evidence type="ECO:0000256" key="3">
    <source>
        <dbReference type="ARBA" id="ARBA00022989"/>
    </source>
</evidence>
<keyword evidence="8" id="KW-1185">Reference proteome</keyword>
<dbReference type="SUPFAM" id="SSF103473">
    <property type="entry name" value="MFS general substrate transporter"/>
    <property type="match status" value="1"/>
</dbReference>
<dbReference type="OrthoDB" id="7375466at2"/>
<dbReference type="EMBL" id="PVNG01000040">
    <property type="protein sequence ID" value="PRX48787.1"/>
    <property type="molecule type" value="Genomic_DNA"/>
</dbReference>
<feature type="transmembrane region" description="Helical" evidence="5">
    <location>
        <begin position="34"/>
        <end position="52"/>
    </location>
</feature>
<keyword evidence="3 5" id="KW-1133">Transmembrane helix</keyword>
<dbReference type="Proteomes" id="UP000238312">
    <property type="component" value="Unassembled WGS sequence"/>
</dbReference>
<keyword evidence="4 5" id="KW-0472">Membrane</keyword>
<keyword evidence="2 5" id="KW-0812">Transmembrane</keyword>
<dbReference type="AlphaFoldDB" id="A0A2T0LXR4"/>
<evidence type="ECO:0000259" key="6">
    <source>
        <dbReference type="PROSITE" id="PS50850"/>
    </source>
</evidence>
<proteinExistence type="predicted"/>
<evidence type="ECO:0000313" key="8">
    <source>
        <dbReference type="Proteomes" id="UP000238312"/>
    </source>
</evidence>
<dbReference type="Gene3D" id="1.20.1250.20">
    <property type="entry name" value="MFS general substrate transporter like domains"/>
    <property type="match status" value="1"/>
</dbReference>
<feature type="domain" description="Major facilitator superfamily (MFS) profile" evidence="6">
    <location>
        <begin position="1"/>
        <end position="70"/>
    </location>
</feature>
<protein>
    <recommendedName>
        <fullName evidence="6">Major facilitator superfamily (MFS) profile domain-containing protein</fullName>
    </recommendedName>
</protein>
<dbReference type="GO" id="GO:0005886">
    <property type="term" value="C:plasma membrane"/>
    <property type="evidence" value="ECO:0007669"/>
    <property type="project" value="UniProtKB-SubCell"/>
</dbReference>
<comment type="caution">
    <text evidence="7">The sequence shown here is derived from an EMBL/GenBank/DDBJ whole genome shotgun (WGS) entry which is preliminary data.</text>
</comment>
<sequence>MVLRLNGALMSGGFTVGALFCGTLLSLLSWRAVFVINVLVPVIVVVLTPLLISETKVPDRVKLDVPARSP</sequence>
<evidence type="ECO:0000313" key="7">
    <source>
        <dbReference type="EMBL" id="PRX48787.1"/>
    </source>
</evidence>
<name>A0A2T0LXR4_9ACTN</name>
<dbReference type="GO" id="GO:0022857">
    <property type="term" value="F:transmembrane transporter activity"/>
    <property type="evidence" value="ECO:0007669"/>
    <property type="project" value="InterPro"/>
</dbReference>
<gene>
    <name evidence="7" type="ORF">B0I32_14032</name>
</gene>
<dbReference type="RefSeq" id="WP_106252889.1">
    <property type="nucleotide sequence ID" value="NZ_JBFAIL010000089.1"/>
</dbReference>
<dbReference type="InterPro" id="IPR020846">
    <property type="entry name" value="MFS_dom"/>
</dbReference>
<evidence type="ECO:0000256" key="4">
    <source>
        <dbReference type="ARBA" id="ARBA00023136"/>
    </source>
</evidence>
<feature type="transmembrane region" description="Helical" evidence="5">
    <location>
        <begin position="7"/>
        <end position="28"/>
    </location>
</feature>
<reference evidence="7 8" key="1">
    <citation type="submission" date="2018-03" db="EMBL/GenBank/DDBJ databases">
        <title>Genomic Encyclopedia of Type Strains, Phase III (KMG-III): the genomes of soil and plant-associated and newly described type strains.</title>
        <authorList>
            <person name="Whitman W."/>
        </authorList>
    </citation>
    <scope>NUCLEOTIDE SEQUENCE [LARGE SCALE GENOMIC DNA]</scope>
    <source>
        <strain evidence="7 8">CGMCC 4.7104</strain>
    </source>
</reference>
<evidence type="ECO:0000256" key="5">
    <source>
        <dbReference type="SAM" id="Phobius"/>
    </source>
</evidence>
<organism evidence="7 8">
    <name type="scientific">Nonomuraea fuscirosea</name>
    <dbReference type="NCBI Taxonomy" id="1291556"/>
    <lineage>
        <taxon>Bacteria</taxon>
        <taxon>Bacillati</taxon>
        <taxon>Actinomycetota</taxon>
        <taxon>Actinomycetes</taxon>
        <taxon>Streptosporangiales</taxon>
        <taxon>Streptosporangiaceae</taxon>
        <taxon>Nonomuraea</taxon>
    </lineage>
</organism>